<accession>A0A8H3FL88</accession>
<evidence type="ECO:0000259" key="1">
    <source>
        <dbReference type="PROSITE" id="PS50142"/>
    </source>
</evidence>
<organism evidence="2 3">
    <name type="scientific">Alectoria fallacina</name>
    <dbReference type="NCBI Taxonomy" id="1903189"/>
    <lineage>
        <taxon>Eukaryota</taxon>
        <taxon>Fungi</taxon>
        <taxon>Dikarya</taxon>
        <taxon>Ascomycota</taxon>
        <taxon>Pezizomycotina</taxon>
        <taxon>Lecanoromycetes</taxon>
        <taxon>OSLEUM clade</taxon>
        <taxon>Lecanoromycetidae</taxon>
        <taxon>Lecanorales</taxon>
        <taxon>Lecanorineae</taxon>
        <taxon>Parmeliaceae</taxon>
        <taxon>Alectoria</taxon>
    </lineage>
</organism>
<dbReference type="Pfam" id="PF00636">
    <property type="entry name" value="Ribonuclease_3"/>
    <property type="match status" value="1"/>
</dbReference>
<dbReference type="OrthoDB" id="67027at2759"/>
<dbReference type="InterPro" id="IPR000999">
    <property type="entry name" value="RNase_III_dom"/>
</dbReference>
<feature type="domain" description="RNase III" evidence="1">
    <location>
        <begin position="10"/>
        <end position="149"/>
    </location>
</feature>
<dbReference type="GO" id="GO:0004525">
    <property type="term" value="F:ribonuclease III activity"/>
    <property type="evidence" value="ECO:0007669"/>
    <property type="project" value="InterPro"/>
</dbReference>
<dbReference type="CDD" id="cd00593">
    <property type="entry name" value="RIBOc"/>
    <property type="match status" value="1"/>
</dbReference>
<dbReference type="Proteomes" id="UP000664203">
    <property type="component" value="Unassembled WGS sequence"/>
</dbReference>
<dbReference type="SMART" id="SM00535">
    <property type="entry name" value="RIBOc"/>
    <property type="match status" value="1"/>
</dbReference>
<keyword evidence="3" id="KW-1185">Reference proteome</keyword>
<dbReference type="AlphaFoldDB" id="A0A8H3FL88"/>
<evidence type="ECO:0000313" key="2">
    <source>
        <dbReference type="EMBL" id="CAF9925845.1"/>
    </source>
</evidence>
<gene>
    <name evidence="2" type="ORF">ALECFALPRED_003233</name>
</gene>
<dbReference type="Gene3D" id="1.10.1520.10">
    <property type="entry name" value="Ribonuclease III domain"/>
    <property type="match status" value="1"/>
</dbReference>
<sequence length="244" mass="26621">MAAVRMAPTVRKVQSRIGYNFKNAQYLWEAVQAPGSIVRTGEVEGAGTERHSLGFQRFPDGNRRLAVLGDTVLKLALVEDWFKEEGSRERLSRIVSDVGSNANLDMIGRTNGLDALINKNPSAKDAFVGSVTMAGTVEAIIGAVYLDSDMKAVTGVMQNLGLMPRLVRRPGMKVPVSESVKSPVVSTSIVEDQGEPEMPPRDPSEMFVKAMKSSQELEKALREHSIVVQLKQRLDENAQSPPSS</sequence>
<proteinExistence type="predicted"/>
<protein>
    <recommendedName>
        <fullName evidence="1">RNase III domain-containing protein</fullName>
    </recommendedName>
</protein>
<dbReference type="PROSITE" id="PS50142">
    <property type="entry name" value="RNASE_3_2"/>
    <property type="match status" value="1"/>
</dbReference>
<evidence type="ECO:0000313" key="3">
    <source>
        <dbReference type="Proteomes" id="UP000664203"/>
    </source>
</evidence>
<dbReference type="GO" id="GO:0006396">
    <property type="term" value="P:RNA processing"/>
    <property type="evidence" value="ECO:0007669"/>
    <property type="project" value="InterPro"/>
</dbReference>
<name>A0A8H3FL88_9LECA</name>
<dbReference type="InterPro" id="IPR036389">
    <property type="entry name" value="RNase_III_sf"/>
</dbReference>
<comment type="caution">
    <text evidence="2">The sequence shown here is derived from an EMBL/GenBank/DDBJ whole genome shotgun (WGS) entry which is preliminary data.</text>
</comment>
<reference evidence="2" key="1">
    <citation type="submission" date="2021-03" db="EMBL/GenBank/DDBJ databases">
        <authorList>
            <person name="Tagirdzhanova G."/>
        </authorList>
    </citation>
    <scope>NUCLEOTIDE SEQUENCE</scope>
</reference>
<dbReference type="EMBL" id="CAJPDR010000207">
    <property type="protein sequence ID" value="CAF9925845.1"/>
    <property type="molecule type" value="Genomic_DNA"/>
</dbReference>
<dbReference type="SUPFAM" id="SSF69065">
    <property type="entry name" value="RNase III domain-like"/>
    <property type="match status" value="1"/>
</dbReference>